<dbReference type="PANTHER" id="PTHR21505:SF12">
    <property type="entry name" value="MADF DOMAIN-CONTAINING PROTEIN-RELATED"/>
    <property type="match status" value="1"/>
</dbReference>
<evidence type="ECO:0000259" key="2">
    <source>
        <dbReference type="PROSITE" id="PS51029"/>
    </source>
</evidence>
<dbReference type="InterPro" id="IPR006578">
    <property type="entry name" value="MADF-dom"/>
</dbReference>
<dbReference type="Proteomes" id="UP001153636">
    <property type="component" value="Chromosome 3"/>
</dbReference>
<sequence length="350" mass="40699">MSWTRQEVSILIEEYQKYPCLYQVKDKQYKNKHARMRALVSIKNALTPMKEDVEIPEIKSKFNNLKTNVLQEYRKVQKSKSSGSGTDELYEPTLWYYRAMLFVLDHTVPRKALDSLSEDIFDELRDENVSQTYTVMNDGELFEEEIELEQGENIENIRPNISSSDSERPQSSSTILSNAQVTPTFQNNETSGPRRGKKRNIDEESRYLMETANAMKNISSYIGQEKEKKEEEKDESEIFGNFVASKMRQISDESIKLETEQKICINKAYITACICLSKNRLRIVTGILTGHYRLRGHLSKLRVVDDSECRFCEEEDETSIHILTECAVLQNPRALYLVGGYQMEKRERFT</sequence>
<feature type="domain" description="MADF" evidence="2">
    <location>
        <begin position="10"/>
        <end position="108"/>
    </location>
</feature>
<accession>A0A9P0D003</accession>
<protein>
    <recommendedName>
        <fullName evidence="2">MADF domain-containing protein</fullName>
    </recommendedName>
</protein>
<evidence type="ECO:0000313" key="4">
    <source>
        <dbReference type="Proteomes" id="UP001153636"/>
    </source>
</evidence>
<gene>
    <name evidence="3" type="ORF">PSYICH_LOCUS9709</name>
</gene>
<name>A0A9P0D003_9CUCU</name>
<evidence type="ECO:0000313" key="3">
    <source>
        <dbReference type="EMBL" id="CAH1107762.1"/>
    </source>
</evidence>
<dbReference type="Pfam" id="PF10545">
    <property type="entry name" value="MADF_DNA_bdg"/>
    <property type="match status" value="1"/>
</dbReference>
<proteinExistence type="predicted"/>
<dbReference type="SMART" id="SM00595">
    <property type="entry name" value="MADF"/>
    <property type="match status" value="1"/>
</dbReference>
<keyword evidence="4" id="KW-1185">Reference proteome</keyword>
<dbReference type="OrthoDB" id="9909584at2759"/>
<dbReference type="PROSITE" id="PS51029">
    <property type="entry name" value="MADF"/>
    <property type="match status" value="1"/>
</dbReference>
<dbReference type="PANTHER" id="PTHR21505">
    <property type="entry name" value="MADF DOMAIN-CONTAINING PROTEIN-RELATED"/>
    <property type="match status" value="1"/>
</dbReference>
<evidence type="ECO:0000256" key="1">
    <source>
        <dbReference type="SAM" id="MobiDB-lite"/>
    </source>
</evidence>
<feature type="region of interest" description="Disordered" evidence="1">
    <location>
        <begin position="150"/>
        <end position="202"/>
    </location>
</feature>
<reference evidence="3" key="1">
    <citation type="submission" date="2022-01" db="EMBL/GenBank/DDBJ databases">
        <authorList>
            <person name="King R."/>
        </authorList>
    </citation>
    <scope>NUCLEOTIDE SEQUENCE</scope>
</reference>
<dbReference type="EMBL" id="OV651815">
    <property type="protein sequence ID" value="CAH1107762.1"/>
    <property type="molecule type" value="Genomic_DNA"/>
</dbReference>
<dbReference type="AlphaFoldDB" id="A0A9P0D003"/>
<feature type="compositionally biased region" description="Polar residues" evidence="1">
    <location>
        <begin position="174"/>
        <end position="191"/>
    </location>
</feature>
<organism evidence="3 4">
    <name type="scientific">Psylliodes chrysocephalus</name>
    <dbReference type="NCBI Taxonomy" id="3402493"/>
    <lineage>
        <taxon>Eukaryota</taxon>
        <taxon>Metazoa</taxon>
        <taxon>Ecdysozoa</taxon>
        <taxon>Arthropoda</taxon>
        <taxon>Hexapoda</taxon>
        <taxon>Insecta</taxon>
        <taxon>Pterygota</taxon>
        <taxon>Neoptera</taxon>
        <taxon>Endopterygota</taxon>
        <taxon>Coleoptera</taxon>
        <taxon>Polyphaga</taxon>
        <taxon>Cucujiformia</taxon>
        <taxon>Chrysomeloidea</taxon>
        <taxon>Chrysomelidae</taxon>
        <taxon>Galerucinae</taxon>
        <taxon>Alticini</taxon>
        <taxon>Psylliodes</taxon>
    </lineage>
</organism>